<reference evidence="2" key="1">
    <citation type="journal article" date="2020" name="Microb. Genom.">
        <title>Genetic diversity of clinical and environmental Mucorales isolates obtained from an investigation of mucormycosis cases among solid organ transplant recipients.</title>
        <authorList>
            <person name="Nguyen M.H."/>
            <person name="Kaul D."/>
            <person name="Muto C."/>
            <person name="Cheng S.J."/>
            <person name="Richter R.A."/>
            <person name="Bruno V.M."/>
            <person name="Liu G."/>
            <person name="Beyhan S."/>
            <person name="Sundermann A.J."/>
            <person name="Mounaud S."/>
            <person name="Pasculle A.W."/>
            <person name="Nierman W.C."/>
            <person name="Driscoll E."/>
            <person name="Cumbie R."/>
            <person name="Clancy C.J."/>
            <person name="Dupont C.L."/>
        </authorList>
    </citation>
    <scope>NUCLEOTIDE SEQUENCE</scope>
    <source>
        <strain evidence="2">GL16</strain>
    </source>
</reference>
<gene>
    <name evidence="2" type="ORF">G6F51_014599</name>
</gene>
<protein>
    <submittedName>
        <fullName evidence="2">Uncharacterized protein</fullName>
    </submittedName>
</protein>
<evidence type="ECO:0000313" key="3">
    <source>
        <dbReference type="Proteomes" id="UP000717996"/>
    </source>
</evidence>
<feature type="compositionally biased region" description="Low complexity" evidence="1">
    <location>
        <begin position="1"/>
        <end position="22"/>
    </location>
</feature>
<comment type="caution">
    <text evidence="2">The sequence shown here is derived from an EMBL/GenBank/DDBJ whole genome shotgun (WGS) entry which is preliminary data.</text>
</comment>
<accession>A0A9P6XLX8</accession>
<sequence length="87" mass="9162">MLPNGATSASRASSTTIVRSAADSSTPACSSRDTLRPVLSRMVWPTLLSALSIQVLRSSTNLNSSVAASTTMLPPISCWFTNLAKFT</sequence>
<name>A0A9P6XLX8_RHIOR</name>
<dbReference type="EMBL" id="JAANIT010012630">
    <property type="protein sequence ID" value="KAG1522511.1"/>
    <property type="molecule type" value="Genomic_DNA"/>
</dbReference>
<feature type="compositionally biased region" description="Polar residues" evidence="1">
    <location>
        <begin position="23"/>
        <end position="32"/>
    </location>
</feature>
<feature type="region of interest" description="Disordered" evidence="1">
    <location>
        <begin position="1"/>
        <end position="32"/>
    </location>
</feature>
<dbReference type="AlphaFoldDB" id="A0A9P6XLX8"/>
<evidence type="ECO:0000256" key="1">
    <source>
        <dbReference type="SAM" id="MobiDB-lite"/>
    </source>
</evidence>
<evidence type="ECO:0000313" key="2">
    <source>
        <dbReference type="EMBL" id="KAG1522511.1"/>
    </source>
</evidence>
<dbReference type="Proteomes" id="UP000717996">
    <property type="component" value="Unassembled WGS sequence"/>
</dbReference>
<organism evidence="2 3">
    <name type="scientific">Rhizopus oryzae</name>
    <name type="common">Mucormycosis agent</name>
    <name type="synonym">Rhizopus arrhizus var. delemar</name>
    <dbReference type="NCBI Taxonomy" id="64495"/>
    <lineage>
        <taxon>Eukaryota</taxon>
        <taxon>Fungi</taxon>
        <taxon>Fungi incertae sedis</taxon>
        <taxon>Mucoromycota</taxon>
        <taxon>Mucoromycotina</taxon>
        <taxon>Mucoromycetes</taxon>
        <taxon>Mucorales</taxon>
        <taxon>Mucorineae</taxon>
        <taxon>Rhizopodaceae</taxon>
        <taxon>Rhizopus</taxon>
    </lineage>
</organism>
<proteinExistence type="predicted"/>